<keyword evidence="3" id="KW-1185">Reference proteome</keyword>
<dbReference type="OrthoDB" id="8440251at2"/>
<protein>
    <submittedName>
        <fullName evidence="2">Pentapeptide repeat protein</fullName>
    </submittedName>
</protein>
<gene>
    <name evidence="2" type="ORF">FB566_0235</name>
</gene>
<evidence type="ECO:0000313" key="2">
    <source>
        <dbReference type="EMBL" id="TQL74749.1"/>
    </source>
</evidence>
<evidence type="ECO:0000313" key="3">
    <source>
        <dbReference type="Proteomes" id="UP000317043"/>
    </source>
</evidence>
<dbReference type="SUPFAM" id="SSF141571">
    <property type="entry name" value="Pentapeptide repeat-like"/>
    <property type="match status" value="1"/>
</dbReference>
<dbReference type="Pfam" id="PF13576">
    <property type="entry name" value="Pentapeptide_3"/>
    <property type="match status" value="1"/>
</dbReference>
<name>A0A543AQB2_9ACTN</name>
<keyword evidence="1" id="KW-1133">Transmembrane helix</keyword>
<accession>A0A543AQB2</accession>
<organism evidence="2 3">
    <name type="scientific">Stackebrandtia endophytica</name>
    <dbReference type="NCBI Taxonomy" id="1496996"/>
    <lineage>
        <taxon>Bacteria</taxon>
        <taxon>Bacillati</taxon>
        <taxon>Actinomycetota</taxon>
        <taxon>Actinomycetes</taxon>
        <taxon>Glycomycetales</taxon>
        <taxon>Glycomycetaceae</taxon>
        <taxon>Stackebrandtia</taxon>
    </lineage>
</organism>
<dbReference type="Gene3D" id="2.160.20.80">
    <property type="entry name" value="E3 ubiquitin-protein ligase SopA"/>
    <property type="match status" value="1"/>
</dbReference>
<comment type="caution">
    <text evidence="2">The sequence shown here is derived from an EMBL/GenBank/DDBJ whole genome shotgun (WGS) entry which is preliminary data.</text>
</comment>
<dbReference type="RefSeq" id="WP_142034079.1">
    <property type="nucleotide sequence ID" value="NZ_JBHTGS010000002.1"/>
</dbReference>
<dbReference type="InterPro" id="IPR001646">
    <property type="entry name" value="5peptide_repeat"/>
</dbReference>
<dbReference type="EMBL" id="VFOW01000001">
    <property type="protein sequence ID" value="TQL74749.1"/>
    <property type="molecule type" value="Genomic_DNA"/>
</dbReference>
<dbReference type="Proteomes" id="UP000317043">
    <property type="component" value="Unassembled WGS sequence"/>
</dbReference>
<keyword evidence="1" id="KW-0472">Membrane</keyword>
<reference evidence="2 3" key="1">
    <citation type="submission" date="2019-06" db="EMBL/GenBank/DDBJ databases">
        <title>Sequencing the genomes of 1000 actinobacteria strains.</title>
        <authorList>
            <person name="Klenk H.-P."/>
        </authorList>
    </citation>
    <scope>NUCLEOTIDE SEQUENCE [LARGE SCALE GENOMIC DNA]</scope>
    <source>
        <strain evidence="2 3">DSM 45928</strain>
    </source>
</reference>
<sequence length="391" mass="42477">MGIWKPGDHNTSGHRLPLIVHIGLILTLALSATWGLWRLWSGTWEVTLTENLNDQSRFEVAKIVLAIVGGLGGIVFLTIGYRKQRDAEAAETREQAKHFHERFGAAADQLGSEAPRIRLAGVYAMAALAGDWDAGRQTCIDVLCGYIRAPYEPPRALDHDPTDEALKEHRAATEEREIRRAIIDTIGERLRTAPRDGKTWHGHRYDLTRAILDTGNLSGIMVTPGTVIDLSHTQFPIGRVDFARARFSGGIIDFTGAKFNGATVDFTGAKFCDGTVDFTGANFGGCTIYFQTANFDGGTIDFRRASFGGGTINFSGASFGGGTINFSGARFESASVNFTGAKFRGGTVDFREVAFSGRTVNLTPYLIRSEPPVIDDFLDGPPEGLLLPSSR</sequence>
<feature type="transmembrane region" description="Helical" evidence="1">
    <location>
        <begin position="60"/>
        <end position="81"/>
    </location>
</feature>
<keyword evidence="1" id="KW-0812">Transmembrane</keyword>
<dbReference type="InParanoid" id="A0A543AQB2"/>
<feature type="transmembrane region" description="Helical" evidence="1">
    <location>
        <begin position="18"/>
        <end position="40"/>
    </location>
</feature>
<proteinExistence type="predicted"/>
<evidence type="ECO:0000256" key="1">
    <source>
        <dbReference type="SAM" id="Phobius"/>
    </source>
</evidence>
<dbReference type="AlphaFoldDB" id="A0A543AQB2"/>